<comment type="caution">
    <text evidence="1">The sequence shown here is derived from an EMBL/GenBank/DDBJ whole genome shotgun (WGS) entry which is preliminary data.</text>
</comment>
<proteinExistence type="predicted"/>
<protein>
    <submittedName>
        <fullName evidence="1">Uncharacterized protein</fullName>
    </submittedName>
</protein>
<dbReference type="InterPro" id="IPR011604">
    <property type="entry name" value="PDDEXK-like_dom_sf"/>
</dbReference>
<evidence type="ECO:0000313" key="1">
    <source>
        <dbReference type="EMBL" id="KKL46101.1"/>
    </source>
</evidence>
<dbReference type="Gene3D" id="3.90.320.10">
    <property type="match status" value="1"/>
</dbReference>
<name>A0A0F9CX70_9ZZZZ</name>
<organism evidence="1">
    <name type="scientific">marine sediment metagenome</name>
    <dbReference type="NCBI Taxonomy" id="412755"/>
    <lineage>
        <taxon>unclassified sequences</taxon>
        <taxon>metagenomes</taxon>
        <taxon>ecological metagenomes</taxon>
    </lineage>
</organism>
<gene>
    <name evidence="1" type="ORF">LCGC14_2348980</name>
</gene>
<dbReference type="AlphaFoldDB" id="A0A0F9CX70"/>
<accession>A0A0F9CX70</accession>
<sequence>MTDSLELPEWQVKYNKQLSILGEMKENENLLRFDNRYIKISDITSQYYCEKKVELRYVHGDIDTEEKLLGREKHDEVEQELVEITMQQAWEQIFTVDRFSLSESLFFAKYKDNYLVFKPDRVLFVAGVPKILIEYKFSRYSRPFISHHVQLQTEGYLLSKLGFDISTLYYLIIIAPIKADRDSKYLSNIPKRIYEMIKLYTKDEQYGFRDINAYLYKFNKETAKRTLNGRLNTGIRRGMPN</sequence>
<dbReference type="EMBL" id="LAZR01034155">
    <property type="protein sequence ID" value="KKL46101.1"/>
    <property type="molecule type" value="Genomic_DNA"/>
</dbReference>
<reference evidence="1" key="1">
    <citation type="journal article" date="2015" name="Nature">
        <title>Complex archaea that bridge the gap between prokaryotes and eukaryotes.</title>
        <authorList>
            <person name="Spang A."/>
            <person name="Saw J.H."/>
            <person name="Jorgensen S.L."/>
            <person name="Zaremba-Niedzwiedzka K."/>
            <person name="Martijn J."/>
            <person name="Lind A.E."/>
            <person name="van Eijk R."/>
            <person name="Schleper C."/>
            <person name="Guy L."/>
            <person name="Ettema T.J."/>
        </authorList>
    </citation>
    <scope>NUCLEOTIDE SEQUENCE</scope>
</reference>